<dbReference type="Pfam" id="PF09261">
    <property type="entry name" value="Alpha-mann_mid"/>
    <property type="match status" value="1"/>
</dbReference>
<dbReference type="Pfam" id="PF22907">
    <property type="entry name" value="Ams1-like_1st"/>
    <property type="match status" value="1"/>
</dbReference>
<dbReference type="InterPro" id="IPR041147">
    <property type="entry name" value="GH38_C"/>
</dbReference>
<dbReference type="Gene3D" id="3.20.110.10">
    <property type="entry name" value="Glycoside hydrolase 38, N terminal domain"/>
    <property type="match status" value="1"/>
</dbReference>
<dbReference type="GO" id="GO:0030246">
    <property type="term" value="F:carbohydrate binding"/>
    <property type="evidence" value="ECO:0007669"/>
    <property type="project" value="InterPro"/>
</dbReference>
<comment type="function">
    <text evidence="7">Degrades free oligosaccharides in the vacuole.</text>
</comment>
<dbReference type="InterPro" id="IPR015341">
    <property type="entry name" value="Glyco_hydro_38_cen"/>
</dbReference>
<dbReference type="EMBL" id="KN832996">
    <property type="protein sequence ID" value="KIM82102.1"/>
    <property type="molecule type" value="Genomic_DNA"/>
</dbReference>
<dbReference type="InterPro" id="IPR054723">
    <property type="entry name" value="Ams1-like_N"/>
</dbReference>
<dbReference type="InterPro" id="IPR011330">
    <property type="entry name" value="Glyco_hydro/deAcase_b/a-brl"/>
</dbReference>
<evidence type="ECO:0000256" key="4">
    <source>
        <dbReference type="ARBA" id="ARBA00022723"/>
    </source>
</evidence>
<dbReference type="PANTHER" id="PTHR46017:SF1">
    <property type="entry name" value="ALPHA-MANNOSIDASE 2C1"/>
    <property type="match status" value="1"/>
</dbReference>
<comment type="catalytic activity">
    <reaction evidence="1">
        <text>Hydrolysis of terminal, non-reducing alpha-D-mannose residues in alpha-D-mannosides.</text>
        <dbReference type="EC" id="3.2.1.24"/>
    </reaction>
</comment>
<evidence type="ECO:0000256" key="1">
    <source>
        <dbReference type="ARBA" id="ARBA00000365"/>
    </source>
</evidence>
<dbReference type="GO" id="GO:0046872">
    <property type="term" value="F:metal ion binding"/>
    <property type="evidence" value="ECO:0007669"/>
    <property type="project" value="UniProtKB-KW"/>
</dbReference>
<dbReference type="Gene3D" id="1.20.1270.50">
    <property type="entry name" value="Glycoside hydrolase family 38, central domain"/>
    <property type="match status" value="1"/>
</dbReference>
<reference evidence="10 11" key="1">
    <citation type="submission" date="2014-04" db="EMBL/GenBank/DDBJ databases">
        <authorList>
            <consortium name="DOE Joint Genome Institute"/>
            <person name="Kuo A."/>
            <person name="Tarkka M."/>
            <person name="Buscot F."/>
            <person name="Kohler A."/>
            <person name="Nagy L.G."/>
            <person name="Floudas D."/>
            <person name="Copeland A."/>
            <person name="Barry K.W."/>
            <person name="Cichocki N."/>
            <person name="Veneault-Fourrey C."/>
            <person name="LaButti K."/>
            <person name="Lindquist E.A."/>
            <person name="Lipzen A."/>
            <person name="Lundell T."/>
            <person name="Morin E."/>
            <person name="Murat C."/>
            <person name="Sun H."/>
            <person name="Tunlid A."/>
            <person name="Henrissat B."/>
            <person name="Grigoriev I.V."/>
            <person name="Hibbett D.S."/>
            <person name="Martin F."/>
            <person name="Nordberg H.P."/>
            <person name="Cantor M.N."/>
            <person name="Hua S.X."/>
        </authorList>
    </citation>
    <scope>NUCLEOTIDE SEQUENCE [LARGE SCALE GENOMIC DNA]</scope>
    <source>
        <strain evidence="10 11">F 1598</strain>
    </source>
</reference>
<accession>A0A0C3BXQ1</accession>
<dbReference type="GO" id="GO:0004559">
    <property type="term" value="F:alpha-mannosidase activity"/>
    <property type="evidence" value="ECO:0007669"/>
    <property type="project" value="UniProtKB-EC"/>
</dbReference>
<dbReference type="Proteomes" id="UP000054166">
    <property type="component" value="Unassembled WGS sequence"/>
</dbReference>
<dbReference type="OrthoDB" id="10261055at2759"/>
<dbReference type="Gene3D" id="2.70.98.30">
    <property type="entry name" value="Golgi alpha-mannosidase II, domain 4"/>
    <property type="match status" value="1"/>
</dbReference>
<dbReference type="SUPFAM" id="SSF74650">
    <property type="entry name" value="Galactose mutarotase-like"/>
    <property type="match status" value="1"/>
</dbReference>
<evidence type="ECO:0000256" key="8">
    <source>
        <dbReference type="ARBA" id="ARBA00071615"/>
    </source>
</evidence>
<dbReference type="SUPFAM" id="SSF88688">
    <property type="entry name" value="Families 57/38 glycoside transferase middle domain"/>
    <property type="match status" value="1"/>
</dbReference>
<name>A0A0C3BXQ1_PILCF</name>
<evidence type="ECO:0000256" key="3">
    <source>
        <dbReference type="ARBA" id="ARBA00012752"/>
    </source>
</evidence>
<dbReference type="FunFam" id="2.70.98.30:FF:000001">
    <property type="entry name" value="alpha-mannosidase 2C1 isoform X2"/>
    <property type="match status" value="1"/>
</dbReference>
<evidence type="ECO:0000256" key="2">
    <source>
        <dbReference type="ARBA" id="ARBA00009792"/>
    </source>
</evidence>
<comment type="similarity">
    <text evidence="2">Belongs to the glycosyl hydrolase 38 family.</text>
</comment>
<dbReference type="GO" id="GO:0000329">
    <property type="term" value="C:fungal-type vacuole membrane"/>
    <property type="evidence" value="ECO:0007669"/>
    <property type="project" value="TreeGrafter"/>
</dbReference>
<dbReference type="GO" id="GO:0006013">
    <property type="term" value="P:mannose metabolic process"/>
    <property type="evidence" value="ECO:0007669"/>
    <property type="project" value="InterPro"/>
</dbReference>
<dbReference type="InParanoid" id="A0A0C3BXQ1"/>
<dbReference type="EC" id="3.2.1.24" evidence="3"/>
<feature type="domain" description="Glycoside hydrolase family 38 central" evidence="9">
    <location>
        <begin position="526"/>
        <end position="600"/>
    </location>
</feature>
<dbReference type="InterPro" id="IPR011682">
    <property type="entry name" value="Glyco_hydro_38_C"/>
</dbReference>
<dbReference type="GO" id="GO:0009313">
    <property type="term" value="P:oligosaccharide catabolic process"/>
    <property type="evidence" value="ECO:0007669"/>
    <property type="project" value="TreeGrafter"/>
</dbReference>
<dbReference type="InterPro" id="IPR028995">
    <property type="entry name" value="Glyco_hydro_57/38_cen_sf"/>
</dbReference>
<dbReference type="FunFam" id="1.20.1270.50:FF:000004">
    <property type="entry name" value="alpha-mannosidase 2C1 isoform X1"/>
    <property type="match status" value="1"/>
</dbReference>
<evidence type="ECO:0000259" key="9">
    <source>
        <dbReference type="SMART" id="SM00872"/>
    </source>
</evidence>
<dbReference type="InterPro" id="IPR027291">
    <property type="entry name" value="Glyco_hydro_38_N_sf"/>
</dbReference>
<protein>
    <recommendedName>
        <fullName evidence="8">Alpha-mannosidase</fullName>
        <ecNumber evidence="3">3.2.1.24</ecNumber>
    </recommendedName>
</protein>
<gene>
    <name evidence="10" type="ORF">PILCRDRAFT_820998</name>
</gene>
<keyword evidence="5 10" id="KW-0378">Hydrolase</keyword>
<sequence>MGGNHDPKIIQQRTASSYPDLNSGSGAKWVKSLTKNRLSTFNGGHFSDVNLSSVLFTHRLDGPEFVKLQVWSAPGLTKPTFEEAMKQKYKPAKKGDSFGPSWTNHWWKVHVTIPGYWAQYERVQFEFDPGCEAMIFTTDGTPLQGITGGYGGDRRVEFILTPEVRAQGFHDFVIESSCNGMFGVPWNGDTIAPPDMNKYFRLASADLVVPNQEAWGLLWDFTTLRELVDTLPGNTALQNKALAIANEIMNVFHKGDPSNIRRARVLAEDIFGKGWEAKGADVYKEGIEKAQIIGLWPYRVTQQKVARSWSTQVDLMERYPEHRFVASQAQQFKWLEQLYPPLFERVKAKIQSGQFHPIGGSWVENDANMPSGEALARQMIFGQRYFESRFGKRCNTAWLPDTFGLTGALPQLIRGAGMDYFFTQKLSCHTYTAQATVGDVNKGIINHKNLESSDTALLAFGNGDGGGGPLAKMLENLRRIRAVANHNRELPTVSMGRSVDEFFEDIAKTSQEGAKLPNWRGELYLEFHRGTYTSHGSIKKGNRKSEILLRDIEHVATLASLYKLYKRDYLYPKKRIDANWEKVLLNQCAGMVYEDAEKLYAEVRKDGESLLEEAFAALFPKSLPISQGTPLKSSGGSGDLVAFNTTFFPRRDVVKIPLRGAASHLKSKVVQTSADGSVGYALMDNSRGENLSIPSGLYADCMPASVQSSGPQSFLLRNASLQLTISDGRITSLVDVKLNRELIPKGQTGGLVIFQDRPNYWDAWDVEIHHLETAQPLKFSKVSVSAPGPLRASVDAEVKYGNSTINLTISLDAIAASLKPNSRSLIIFDAIVDWHERHEFLKFELPLNIHSDNATYETQFGHVQRPTHKNTTWDAAKFEVCAHKYADLSEFGYGVAFLSESKYGFACEGNILRISLLRAATAPDADQDQGEHEFSWAVMPHQGHFFESDVPVAAYLFNSPLHVRHVSGGTGELLSNLKSPFKVLGASNVFLETIKRGDNDKNDSETTVILRLYEAYGGHARVALNIGCQLSVQKAFVTNLLEDELDELNILRADDTEHTAAILMLEFRGFEVKTVKLVIGSKGSAYSAPQVKRESWVTVDKDF</sequence>
<dbReference type="PANTHER" id="PTHR46017">
    <property type="entry name" value="ALPHA-MANNOSIDASE 2C1"/>
    <property type="match status" value="1"/>
</dbReference>
<dbReference type="AlphaFoldDB" id="A0A0C3BXQ1"/>
<keyword evidence="6" id="KW-0326">Glycosidase</keyword>
<dbReference type="Pfam" id="PF07748">
    <property type="entry name" value="Glyco_hydro_38C"/>
    <property type="match status" value="1"/>
</dbReference>
<keyword evidence="4" id="KW-0479">Metal-binding</keyword>
<evidence type="ECO:0000256" key="6">
    <source>
        <dbReference type="ARBA" id="ARBA00023295"/>
    </source>
</evidence>
<evidence type="ECO:0000256" key="5">
    <source>
        <dbReference type="ARBA" id="ARBA00022801"/>
    </source>
</evidence>
<dbReference type="Pfam" id="PF17677">
    <property type="entry name" value="Glyco_hydro38C2"/>
    <property type="match status" value="1"/>
</dbReference>
<proteinExistence type="inferred from homology"/>
<keyword evidence="11" id="KW-1185">Reference proteome</keyword>
<dbReference type="InterPro" id="IPR000602">
    <property type="entry name" value="Glyco_hydro_38_N"/>
</dbReference>
<evidence type="ECO:0000313" key="10">
    <source>
        <dbReference type="EMBL" id="KIM82102.1"/>
    </source>
</evidence>
<evidence type="ECO:0000256" key="7">
    <source>
        <dbReference type="ARBA" id="ARBA00054985"/>
    </source>
</evidence>
<dbReference type="HOGENOM" id="CLU_003442_0_1_1"/>
<dbReference type="FunCoup" id="A0A0C3BXQ1">
    <property type="interactions" value="62"/>
</dbReference>
<dbReference type="Pfam" id="PF01074">
    <property type="entry name" value="Glyco_hydro_38N"/>
    <property type="match status" value="2"/>
</dbReference>
<dbReference type="SMART" id="SM00872">
    <property type="entry name" value="Alpha-mann_mid"/>
    <property type="match status" value="1"/>
</dbReference>
<reference evidence="11" key="2">
    <citation type="submission" date="2015-01" db="EMBL/GenBank/DDBJ databases">
        <title>Evolutionary Origins and Diversification of the Mycorrhizal Mutualists.</title>
        <authorList>
            <consortium name="DOE Joint Genome Institute"/>
            <consortium name="Mycorrhizal Genomics Consortium"/>
            <person name="Kohler A."/>
            <person name="Kuo A."/>
            <person name="Nagy L.G."/>
            <person name="Floudas D."/>
            <person name="Copeland A."/>
            <person name="Barry K.W."/>
            <person name="Cichocki N."/>
            <person name="Veneault-Fourrey C."/>
            <person name="LaButti K."/>
            <person name="Lindquist E.A."/>
            <person name="Lipzen A."/>
            <person name="Lundell T."/>
            <person name="Morin E."/>
            <person name="Murat C."/>
            <person name="Riley R."/>
            <person name="Ohm R."/>
            <person name="Sun H."/>
            <person name="Tunlid A."/>
            <person name="Henrissat B."/>
            <person name="Grigoriev I.V."/>
            <person name="Hibbett D.S."/>
            <person name="Martin F."/>
        </authorList>
    </citation>
    <scope>NUCLEOTIDE SEQUENCE [LARGE SCALE GENOMIC DNA]</scope>
    <source>
        <strain evidence="11">F 1598</strain>
    </source>
</reference>
<dbReference type="STRING" id="765440.A0A0C3BXQ1"/>
<evidence type="ECO:0000313" key="11">
    <source>
        <dbReference type="Proteomes" id="UP000054166"/>
    </source>
</evidence>
<dbReference type="SUPFAM" id="SSF88713">
    <property type="entry name" value="Glycoside hydrolase/deacetylase"/>
    <property type="match status" value="1"/>
</dbReference>
<dbReference type="InterPro" id="IPR011013">
    <property type="entry name" value="Gal_mutarotase_sf_dom"/>
</dbReference>
<organism evidence="10 11">
    <name type="scientific">Piloderma croceum (strain F 1598)</name>
    <dbReference type="NCBI Taxonomy" id="765440"/>
    <lineage>
        <taxon>Eukaryota</taxon>
        <taxon>Fungi</taxon>
        <taxon>Dikarya</taxon>
        <taxon>Basidiomycota</taxon>
        <taxon>Agaricomycotina</taxon>
        <taxon>Agaricomycetes</taxon>
        <taxon>Agaricomycetidae</taxon>
        <taxon>Atheliales</taxon>
        <taxon>Atheliaceae</taxon>
        <taxon>Piloderma</taxon>
    </lineage>
</organism>
<dbReference type="InterPro" id="IPR037094">
    <property type="entry name" value="Glyco_hydro_38_cen_sf"/>
</dbReference>